<keyword evidence="1" id="KW-0812">Transmembrane</keyword>
<dbReference type="EMBL" id="CAJVCH010197057">
    <property type="protein sequence ID" value="CAG7730604.1"/>
    <property type="molecule type" value="Genomic_DNA"/>
</dbReference>
<protein>
    <submittedName>
        <fullName evidence="2">Uncharacterized protein</fullName>
    </submittedName>
</protein>
<sequence length="254" mass="29549">MCTKCCSCCLRKEATGNIIDETVKESTEKQPTEKACKEVARFITKVLAVKALQFFLQCGYFCFVVYLPVFKMASYWWLIIPTSVYAFLFVFVRIKKTPPYFATTWVVILISSISFGYIVGMAFVYFDMDVVSVPLTVLIVNITYVTTLPMFWFRKITKETSLRKYILLPTVIVWIQNIFVVTAVALLLFETDLIYHRRDKLEMLLIFCLPTTLASTLAIAFSMLQLRLVVQGKRFHIIFEKHFKDHYYAALYLL</sequence>
<feature type="transmembrane region" description="Helical" evidence="1">
    <location>
        <begin position="201"/>
        <end position="224"/>
    </location>
</feature>
<keyword evidence="1" id="KW-1133">Transmembrane helix</keyword>
<name>A0A8J2K3H6_9HEXA</name>
<feature type="transmembrane region" description="Helical" evidence="1">
    <location>
        <begin position="165"/>
        <end position="189"/>
    </location>
</feature>
<keyword evidence="1" id="KW-0472">Membrane</keyword>
<comment type="caution">
    <text evidence="2">The sequence shown here is derived from an EMBL/GenBank/DDBJ whole genome shotgun (WGS) entry which is preliminary data.</text>
</comment>
<dbReference type="Proteomes" id="UP000708208">
    <property type="component" value="Unassembled WGS sequence"/>
</dbReference>
<evidence type="ECO:0000313" key="3">
    <source>
        <dbReference type="Proteomes" id="UP000708208"/>
    </source>
</evidence>
<reference evidence="2" key="1">
    <citation type="submission" date="2021-06" db="EMBL/GenBank/DDBJ databases">
        <authorList>
            <person name="Hodson N. C."/>
            <person name="Mongue J. A."/>
            <person name="Jaron S. K."/>
        </authorList>
    </citation>
    <scope>NUCLEOTIDE SEQUENCE</scope>
</reference>
<evidence type="ECO:0000256" key="1">
    <source>
        <dbReference type="SAM" id="Phobius"/>
    </source>
</evidence>
<feature type="transmembrane region" description="Helical" evidence="1">
    <location>
        <begin position="47"/>
        <end position="69"/>
    </location>
</feature>
<proteinExistence type="predicted"/>
<organism evidence="2 3">
    <name type="scientific">Allacma fusca</name>
    <dbReference type="NCBI Taxonomy" id="39272"/>
    <lineage>
        <taxon>Eukaryota</taxon>
        <taxon>Metazoa</taxon>
        <taxon>Ecdysozoa</taxon>
        <taxon>Arthropoda</taxon>
        <taxon>Hexapoda</taxon>
        <taxon>Collembola</taxon>
        <taxon>Symphypleona</taxon>
        <taxon>Sminthuridae</taxon>
        <taxon>Allacma</taxon>
    </lineage>
</organism>
<accession>A0A8J2K3H6</accession>
<keyword evidence="3" id="KW-1185">Reference proteome</keyword>
<feature type="transmembrane region" description="Helical" evidence="1">
    <location>
        <begin position="132"/>
        <end position="153"/>
    </location>
</feature>
<feature type="transmembrane region" description="Helical" evidence="1">
    <location>
        <begin position="104"/>
        <end position="126"/>
    </location>
</feature>
<dbReference type="AlphaFoldDB" id="A0A8J2K3H6"/>
<evidence type="ECO:0000313" key="2">
    <source>
        <dbReference type="EMBL" id="CAG7730604.1"/>
    </source>
</evidence>
<gene>
    <name evidence="2" type="ORF">AFUS01_LOCUS19232</name>
</gene>
<feature type="transmembrane region" description="Helical" evidence="1">
    <location>
        <begin position="75"/>
        <end position="92"/>
    </location>
</feature>